<protein>
    <submittedName>
        <fullName evidence="1">Probably gliding motility protein B</fullName>
    </submittedName>
</protein>
<proteinExistence type="predicted"/>
<name>Q2PY76_9BACT</name>
<dbReference type="InterPro" id="IPR019853">
    <property type="entry name" value="GldB-like"/>
</dbReference>
<sequence>MGSGLVIGTISLGTDMNAPSKVILIAGLTAMLSSSCQTEPWQVDNLDFPSEKLHIVHFADSVLGLDSINMMAQLNHMAPNHPLLFEAEWKSNFPPYLLSETVQSLYQDVIKSRPALADWDADLHEAFARLTHWTGPIKGTTYVYTWVSQAENHAILIGDGVVFLPWDQYLGAEHPLYDKEERYLASRHHPDMAMAQIVAQWASAFLPSQANGTDLINAMLHEGRYLMVLHAVLGEDAAYRWLGVGPEQRAFLENHERDIWSTFMQERWLYSSSPDLKRKLIQPAPFSKLGSTMDGEIPGRVGAWLGWRILQSHWREHADLSLIAITQSVDDNQLLQQSAYRP</sequence>
<dbReference type="Pfam" id="PF25594">
    <property type="entry name" value="GldB_lipo"/>
    <property type="match status" value="1"/>
</dbReference>
<evidence type="ECO:0000313" key="1">
    <source>
        <dbReference type="EMBL" id="ABC25351.1"/>
    </source>
</evidence>
<reference evidence="1" key="1">
    <citation type="journal article" date="2006" name="Appl. Environ. Microbiol.">
        <title>Comparative genomics of DNA fragments from six Antarctic marine planktonic bacteria.</title>
        <authorList>
            <person name="Grzymski J.J."/>
            <person name="Carter B.J."/>
            <person name="DeLong E.F."/>
            <person name="Feldman R.A."/>
            <person name="Ghadiri A."/>
            <person name="Murray A.E."/>
        </authorList>
    </citation>
    <scope>NUCLEOTIDE SEQUENCE</scope>
</reference>
<organism evidence="1">
    <name type="scientific">uncultured marine bacterium Ant29B7</name>
    <dbReference type="NCBI Taxonomy" id="360426"/>
    <lineage>
        <taxon>Bacteria</taxon>
        <taxon>environmental samples</taxon>
    </lineage>
</organism>
<dbReference type="EMBL" id="DQ295240">
    <property type="protein sequence ID" value="ABC25351.1"/>
    <property type="molecule type" value="Genomic_DNA"/>
</dbReference>
<accession>Q2PY76</accession>
<dbReference type="AlphaFoldDB" id="Q2PY76"/>